<dbReference type="RefSeq" id="WP_114439190.1">
    <property type="nucleotide sequence ID" value="NZ_QOZG01000002.1"/>
</dbReference>
<proteinExistence type="predicted"/>
<dbReference type="OrthoDB" id="8098852at2"/>
<keyword evidence="4" id="KW-1185">Reference proteome</keyword>
<accession>A0A368K8E0</accession>
<protein>
    <submittedName>
        <fullName evidence="3">Uncharacterized protein</fullName>
    </submittedName>
</protein>
<organism evidence="3 4">
    <name type="scientific">Phyllobacterium salinisoli</name>
    <dbReference type="NCBI Taxonomy" id="1899321"/>
    <lineage>
        <taxon>Bacteria</taxon>
        <taxon>Pseudomonadati</taxon>
        <taxon>Pseudomonadota</taxon>
        <taxon>Alphaproteobacteria</taxon>
        <taxon>Hyphomicrobiales</taxon>
        <taxon>Phyllobacteriaceae</taxon>
        <taxon>Phyllobacterium</taxon>
    </lineage>
</organism>
<comment type="caution">
    <text evidence="3">The sequence shown here is derived from an EMBL/GenBank/DDBJ whole genome shotgun (WGS) entry which is preliminary data.</text>
</comment>
<evidence type="ECO:0000313" key="3">
    <source>
        <dbReference type="EMBL" id="RCS24743.1"/>
    </source>
</evidence>
<reference evidence="3 4" key="1">
    <citation type="submission" date="2018-07" db="EMBL/GenBank/DDBJ databases">
        <title>The draft genome of Phyllobacterium salinisoli.</title>
        <authorList>
            <person name="Liu L."/>
            <person name="Li L."/>
            <person name="Zhang X."/>
            <person name="Liang L."/>
        </authorList>
    </citation>
    <scope>NUCLEOTIDE SEQUENCE [LARGE SCALE GENOMIC DNA]</scope>
    <source>
        <strain evidence="3 4">LLAN61</strain>
    </source>
</reference>
<dbReference type="Proteomes" id="UP000253420">
    <property type="component" value="Unassembled WGS sequence"/>
</dbReference>
<feature type="region of interest" description="Disordered" evidence="1">
    <location>
        <begin position="48"/>
        <end position="79"/>
    </location>
</feature>
<evidence type="ECO:0000256" key="2">
    <source>
        <dbReference type="SAM" id="SignalP"/>
    </source>
</evidence>
<evidence type="ECO:0000313" key="4">
    <source>
        <dbReference type="Proteomes" id="UP000253420"/>
    </source>
</evidence>
<gene>
    <name evidence="3" type="ORF">DUT91_04550</name>
</gene>
<dbReference type="EMBL" id="QOZG01000002">
    <property type="protein sequence ID" value="RCS24743.1"/>
    <property type="molecule type" value="Genomic_DNA"/>
</dbReference>
<sequence>MNKLLTAFALLALSTGASLAANQNPDRDPTRGFTAGVEKSEMILDHNPTASLPLPVIAPKEGQPRSGKLLRGRAPWAGR</sequence>
<evidence type="ECO:0000256" key="1">
    <source>
        <dbReference type="SAM" id="MobiDB-lite"/>
    </source>
</evidence>
<dbReference type="AlphaFoldDB" id="A0A368K8E0"/>
<feature type="signal peptide" evidence="2">
    <location>
        <begin position="1"/>
        <end position="20"/>
    </location>
</feature>
<feature type="chain" id="PRO_5016711324" evidence="2">
    <location>
        <begin position="21"/>
        <end position="79"/>
    </location>
</feature>
<name>A0A368K8E0_9HYPH</name>
<keyword evidence="2" id="KW-0732">Signal</keyword>